<evidence type="ECO:0000256" key="6">
    <source>
        <dbReference type="SAM" id="MobiDB-lite"/>
    </source>
</evidence>
<dbReference type="InterPro" id="IPR004343">
    <property type="entry name" value="Plus-3_dom"/>
</dbReference>
<keyword evidence="4" id="KW-0238">DNA-binding</keyword>
<keyword evidence="2 5" id="KW-0863">Zinc-finger</keyword>
<dbReference type="InterPro" id="IPR011011">
    <property type="entry name" value="Znf_FYVE_PHD"/>
</dbReference>
<dbReference type="EMBL" id="JBFOLK010000007">
    <property type="protein sequence ID" value="KAL2497665.1"/>
    <property type="molecule type" value="Genomic_DNA"/>
</dbReference>
<feature type="region of interest" description="Disordered" evidence="6">
    <location>
        <begin position="387"/>
        <end position="455"/>
    </location>
</feature>
<dbReference type="SMART" id="SM00719">
    <property type="entry name" value="Plus3"/>
    <property type="match status" value="1"/>
</dbReference>
<feature type="region of interest" description="Disordered" evidence="6">
    <location>
        <begin position="103"/>
        <end position="176"/>
    </location>
</feature>
<feature type="compositionally biased region" description="Basic and acidic residues" evidence="6">
    <location>
        <begin position="425"/>
        <end position="437"/>
    </location>
</feature>
<accession>A0ABD1SA90</accession>
<keyword evidence="10" id="KW-1185">Reference proteome</keyword>
<dbReference type="InterPro" id="IPR058668">
    <property type="entry name" value="NERD_dom"/>
</dbReference>
<keyword evidence="1" id="KW-0479">Metal-binding</keyword>
<evidence type="ECO:0000259" key="8">
    <source>
        <dbReference type="PROSITE" id="PS51360"/>
    </source>
</evidence>
<keyword evidence="3" id="KW-0862">Zinc</keyword>
<evidence type="ECO:0000256" key="4">
    <source>
        <dbReference type="ARBA" id="ARBA00023125"/>
    </source>
</evidence>
<dbReference type="PANTHER" id="PTHR46695">
    <property type="entry name" value="ZINC FINGER CCCH DOMAIN-CONTAINING PROTEIN 44-RELATED"/>
    <property type="match status" value="1"/>
</dbReference>
<dbReference type="SUPFAM" id="SSF159042">
    <property type="entry name" value="Plus3-like"/>
    <property type="match status" value="1"/>
</dbReference>
<evidence type="ECO:0000259" key="7">
    <source>
        <dbReference type="PROSITE" id="PS50016"/>
    </source>
</evidence>
<organism evidence="9 10">
    <name type="scientific">Abeliophyllum distichum</name>
    <dbReference type="NCBI Taxonomy" id="126358"/>
    <lineage>
        <taxon>Eukaryota</taxon>
        <taxon>Viridiplantae</taxon>
        <taxon>Streptophyta</taxon>
        <taxon>Embryophyta</taxon>
        <taxon>Tracheophyta</taxon>
        <taxon>Spermatophyta</taxon>
        <taxon>Magnoliopsida</taxon>
        <taxon>eudicotyledons</taxon>
        <taxon>Gunneridae</taxon>
        <taxon>Pentapetalae</taxon>
        <taxon>asterids</taxon>
        <taxon>lamiids</taxon>
        <taxon>Lamiales</taxon>
        <taxon>Oleaceae</taxon>
        <taxon>Forsythieae</taxon>
        <taxon>Abeliophyllum</taxon>
    </lineage>
</organism>
<dbReference type="PROSITE" id="PS51360">
    <property type="entry name" value="PLUS3"/>
    <property type="match status" value="1"/>
</dbReference>
<dbReference type="GO" id="GO:0003677">
    <property type="term" value="F:DNA binding"/>
    <property type="evidence" value="ECO:0007669"/>
    <property type="project" value="UniProtKB-KW"/>
</dbReference>
<evidence type="ECO:0000256" key="3">
    <source>
        <dbReference type="ARBA" id="ARBA00022833"/>
    </source>
</evidence>
<feature type="domain" description="PHD-type" evidence="7">
    <location>
        <begin position="183"/>
        <end position="249"/>
    </location>
</feature>
<sequence>MSSPEENESFGSGLCRKNIETLLAAVAQTQGFDDDETVTTATERTGGNDNVGASSSAAIRDVDDSQVDGAPPEVDGDVMDQQPYTVVLCLTAARPGQQMIASGEKRKRNRQAMGPVAAAKPPPPKRDKQEDVFSVGQAGQRMIASGEKRKRGRQAKGPVAAAKPPPPPLPLPQKREKQEEEEEDVCFICFDGGSLVLCDRRGCPKAYHPACIKRDEAFFSSNAKWNCGWHICTLCLKSSHYMCYTCTYSLCKGCTKDADYVCVRGNKGFCATCMKTIMLIENKDQANNELVQVDFDDKTSWEYLFKVYWVCLKEKLLLTISELTQAKKPWKDVAKVPRKRRLNDVDLNGHVRKVSNSYRSSENFELNKPQELHGLVNKDLLRTETSSIDKDVKTSSEKGADEMSHIINKDKPIVDKSADQSCIDKGSEKPSVEKGMDKPSIGIGTEWDSKDLKQERSRPKNLDEYAAIDFHNISLIYLRRNIMETLIKDEKFHDMVVGSFVRIRISSNDQKEDFYRLVQVVGTSKVAEPHKTGCKTADIMLEVLNLDKKETLSIDAVSDLEFSEDECRQLRQSVRHGLGKPLTVGDIQKKAMALQAVRMNEPLEAEILQLNRLLVQASEEGQKKEYPLFKII</sequence>
<evidence type="ECO:0000313" key="9">
    <source>
        <dbReference type="EMBL" id="KAL2497665.1"/>
    </source>
</evidence>
<dbReference type="InterPro" id="IPR019786">
    <property type="entry name" value="Zinc_finger_PHD-type_CS"/>
</dbReference>
<evidence type="ECO:0000313" key="10">
    <source>
        <dbReference type="Proteomes" id="UP001604336"/>
    </source>
</evidence>
<feature type="region of interest" description="Disordered" evidence="6">
    <location>
        <begin position="28"/>
        <end position="79"/>
    </location>
</feature>
<dbReference type="AlphaFoldDB" id="A0ABD1SA90"/>
<evidence type="ECO:0000256" key="2">
    <source>
        <dbReference type="ARBA" id="ARBA00022771"/>
    </source>
</evidence>
<feature type="compositionally biased region" description="Basic and acidic residues" evidence="6">
    <location>
        <begin position="387"/>
        <end position="418"/>
    </location>
</feature>
<dbReference type="Proteomes" id="UP001604336">
    <property type="component" value="Unassembled WGS sequence"/>
</dbReference>
<dbReference type="Gene3D" id="3.30.40.10">
    <property type="entry name" value="Zinc/RING finger domain, C3HC4 (zinc finger)"/>
    <property type="match status" value="1"/>
</dbReference>
<evidence type="ECO:0000256" key="5">
    <source>
        <dbReference type="PROSITE-ProRule" id="PRU00146"/>
    </source>
</evidence>
<proteinExistence type="predicted"/>
<protein>
    <submittedName>
        <fullName evidence="9">Zinc finger CCCH domain-containing protein 44</fullName>
    </submittedName>
</protein>
<feature type="compositionally biased region" description="Polar residues" evidence="6">
    <location>
        <begin position="38"/>
        <end position="57"/>
    </location>
</feature>
<dbReference type="CDD" id="cd15568">
    <property type="entry name" value="PHD5_NSD"/>
    <property type="match status" value="1"/>
</dbReference>
<comment type="caution">
    <text evidence="9">The sequence shown here is derived from an EMBL/GenBank/DDBJ whole genome shotgun (WGS) entry which is preliminary data.</text>
</comment>
<dbReference type="SUPFAM" id="SSF57903">
    <property type="entry name" value="FYVE/PHD zinc finger"/>
    <property type="match status" value="1"/>
</dbReference>
<feature type="domain" description="Plus3" evidence="8">
    <location>
        <begin position="467"/>
        <end position="599"/>
    </location>
</feature>
<dbReference type="InterPro" id="IPR001965">
    <property type="entry name" value="Znf_PHD"/>
</dbReference>
<name>A0ABD1SA90_9LAMI</name>
<dbReference type="GO" id="GO:0008270">
    <property type="term" value="F:zinc ion binding"/>
    <property type="evidence" value="ECO:0007669"/>
    <property type="project" value="UniProtKB-KW"/>
</dbReference>
<dbReference type="InterPro" id="IPR019787">
    <property type="entry name" value="Znf_PHD-finger"/>
</dbReference>
<dbReference type="InterPro" id="IPR036128">
    <property type="entry name" value="Plus3-like_sf"/>
</dbReference>
<dbReference type="PANTHER" id="PTHR46695:SF15">
    <property type="entry name" value="ZINC FINGER CCCH DOMAIN-CONTAINING PROTEIN 44-LIKE ISOFORM X1"/>
    <property type="match status" value="1"/>
</dbReference>
<dbReference type="InterPro" id="IPR013083">
    <property type="entry name" value="Znf_RING/FYVE/PHD"/>
</dbReference>
<dbReference type="Pfam" id="PF25980">
    <property type="entry name" value="NERD_plant"/>
    <property type="match status" value="1"/>
</dbReference>
<dbReference type="PROSITE" id="PS01359">
    <property type="entry name" value="ZF_PHD_1"/>
    <property type="match status" value="1"/>
</dbReference>
<dbReference type="SMART" id="SM00249">
    <property type="entry name" value="PHD"/>
    <property type="match status" value="1"/>
</dbReference>
<evidence type="ECO:0000256" key="1">
    <source>
        <dbReference type="ARBA" id="ARBA00022723"/>
    </source>
</evidence>
<reference evidence="10" key="1">
    <citation type="submission" date="2024-07" db="EMBL/GenBank/DDBJ databases">
        <title>Two chromosome-level genome assemblies of Korean endemic species Abeliophyllum distichum and Forsythia ovata (Oleaceae).</title>
        <authorList>
            <person name="Jang H."/>
        </authorList>
    </citation>
    <scope>NUCLEOTIDE SEQUENCE [LARGE SCALE GENOMIC DNA]</scope>
</reference>
<dbReference type="Gene3D" id="3.90.70.200">
    <property type="entry name" value="Plus-3 domain"/>
    <property type="match status" value="1"/>
</dbReference>
<dbReference type="PROSITE" id="PS50016">
    <property type="entry name" value="ZF_PHD_2"/>
    <property type="match status" value="1"/>
</dbReference>
<dbReference type="FunFam" id="3.30.40.10:FF:000303">
    <property type="entry name" value="Zinc finger CCCH domain-containing protein 19"/>
    <property type="match status" value="1"/>
</dbReference>
<dbReference type="Pfam" id="PF03126">
    <property type="entry name" value="Plus-3"/>
    <property type="match status" value="1"/>
</dbReference>
<gene>
    <name evidence="9" type="ORF">Adt_23215</name>
</gene>